<evidence type="ECO:0000313" key="4">
    <source>
        <dbReference type="Proteomes" id="UP000309340"/>
    </source>
</evidence>
<evidence type="ECO:0000313" key="3">
    <source>
        <dbReference type="EMBL" id="TKA79383.1"/>
    </source>
</evidence>
<gene>
    <name evidence="3" type="ORF">B0A55_02841</name>
</gene>
<dbReference type="AlphaFoldDB" id="A0A4U0XV42"/>
<keyword evidence="4" id="KW-1185">Reference proteome</keyword>
<keyword evidence="2" id="KW-0472">Membrane</keyword>
<sequence length="213" mass="23846">MARGKRKRAPPPPTDIDNFASQLKADPSRPSFLDFPPELRTLIYEYVFASTGGIHLSRQTARRNLASTSALPRVNKQIHSEFSSAAWLLAYIITSSVALSFTHIVTFLNRLSDAELRALPTLHAAAAQRRITIVLRPGTALAHYGLQTLLERWLKRAGHPTKKGTDVVYEYVLHSSCTKAEVAQGMQELETYASRMPEGRRRAELRRIVAALR</sequence>
<name>A0A4U0XV42_9PEZI</name>
<keyword evidence="2" id="KW-1133">Transmembrane helix</keyword>
<evidence type="ECO:0008006" key="5">
    <source>
        <dbReference type="Google" id="ProtNLM"/>
    </source>
</evidence>
<protein>
    <recommendedName>
        <fullName evidence="5">F-box domain-containing protein</fullName>
    </recommendedName>
</protein>
<proteinExistence type="predicted"/>
<reference evidence="3 4" key="1">
    <citation type="submission" date="2017-03" db="EMBL/GenBank/DDBJ databases">
        <title>Genomes of endolithic fungi from Antarctica.</title>
        <authorList>
            <person name="Coleine C."/>
            <person name="Masonjones S."/>
            <person name="Stajich J.E."/>
        </authorList>
    </citation>
    <scope>NUCLEOTIDE SEQUENCE [LARGE SCALE GENOMIC DNA]</scope>
    <source>
        <strain evidence="3 4">CCFEE 5184</strain>
    </source>
</reference>
<dbReference type="OrthoDB" id="3650679at2759"/>
<comment type="caution">
    <text evidence="3">The sequence shown here is derived from an EMBL/GenBank/DDBJ whole genome shotgun (WGS) entry which is preliminary data.</text>
</comment>
<dbReference type="EMBL" id="NAJQ01000091">
    <property type="protein sequence ID" value="TKA79383.1"/>
    <property type="molecule type" value="Genomic_DNA"/>
</dbReference>
<keyword evidence="2" id="KW-0812">Transmembrane</keyword>
<evidence type="ECO:0000256" key="1">
    <source>
        <dbReference type="SAM" id="MobiDB-lite"/>
    </source>
</evidence>
<dbReference type="Proteomes" id="UP000309340">
    <property type="component" value="Unassembled WGS sequence"/>
</dbReference>
<accession>A0A4U0XV42</accession>
<organism evidence="3 4">
    <name type="scientific">Friedmanniomyces simplex</name>
    <dbReference type="NCBI Taxonomy" id="329884"/>
    <lineage>
        <taxon>Eukaryota</taxon>
        <taxon>Fungi</taxon>
        <taxon>Dikarya</taxon>
        <taxon>Ascomycota</taxon>
        <taxon>Pezizomycotina</taxon>
        <taxon>Dothideomycetes</taxon>
        <taxon>Dothideomycetidae</taxon>
        <taxon>Mycosphaerellales</taxon>
        <taxon>Teratosphaeriaceae</taxon>
        <taxon>Friedmanniomyces</taxon>
    </lineage>
</organism>
<feature type="transmembrane region" description="Helical" evidence="2">
    <location>
        <begin position="85"/>
        <end position="108"/>
    </location>
</feature>
<feature type="region of interest" description="Disordered" evidence="1">
    <location>
        <begin position="1"/>
        <end position="21"/>
    </location>
</feature>
<evidence type="ECO:0000256" key="2">
    <source>
        <dbReference type="SAM" id="Phobius"/>
    </source>
</evidence>